<feature type="transmembrane region" description="Helical" evidence="6">
    <location>
        <begin position="319"/>
        <end position="338"/>
    </location>
</feature>
<gene>
    <name evidence="7" type="ORF">SAMN05421812_106140</name>
</gene>
<evidence type="ECO:0000313" key="7">
    <source>
        <dbReference type="EMBL" id="SNT44687.1"/>
    </source>
</evidence>
<dbReference type="Proteomes" id="UP000198362">
    <property type="component" value="Unassembled WGS sequence"/>
</dbReference>
<evidence type="ECO:0000256" key="5">
    <source>
        <dbReference type="ARBA" id="ARBA00023136"/>
    </source>
</evidence>
<evidence type="ECO:0000256" key="4">
    <source>
        <dbReference type="ARBA" id="ARBA00022989"/>
    </source>
</evidence>
<feature type="transmembrane region" description="Helical" evidence="6">
    <location>
        <begin position="186"/>
        <end position="206"/>
    </location>
</feature>
<dbReference type="InterPro" id="IPR050367">
    <property type="entry name" value="APC_superfamily"/>
</dbReference>
<organism evidence="7 8">
    <name type="scientific">Asanoa hainanensis</name>
    <dbReference type="NCBI Taxonomy" id="560556"/>
    <lineage>
        <taxon>Bacteria</taxon>
        <taxon>Bacillati</taxon>
        <taxon>Actinomycetota</taxon>
        <taxon>Actinomycetes</taxon>
        <taxon>Micromonosporales</taxon>
        <taxon>Micromonosporaceae</taxon>
        <taxon>Asanoa</taxon>
    </lineage>
</organism>
<dbReference type="GO" id="GO:0022857">
    <property type="term" value="F:transmembrane transporter activity"/>
    <property type="evidence" value="ECO:0007669"/>
    <property type="project" value="InterPro"/>
</dbReference>
<dbReference type="Gene3D" id="1.20.1740.10">
    <property type="entry name" value="Amino acid/polyamine transporter I"/>
    <property type="match status" value="1"/>
</dbReference>
<keyword evidence="4 6" id="KW-1133">Transmembrane helix</keyword>
<dbReference type="AlphaFoldDB" id="A0A239MPA4"/>
<feature type="transmembrane region" description="Helical" evidence="6">
    <location>
        <begin position="84"/>
        <end position="112"/>
    </location>
</feature>
<feature type="transmembrane region" description="Helical" evidence="6">
    <location>
        <begin position="397"/>
        <end position="415"/>
    </location>
</feature>
<dbReference type="RefSeq" id="WP_281257680.1">
    <property type="nucleotide sequence ID" value="NZ_FZPH01000006.1"/>
</dbReference>
<dbReference type="PIRSF" id="PIRSF006060">
    <property type="entry name" value="AA_transporter"/>
    <property type="match status" value="1"/>
</dbReference>
<protein>
    <submittedName>
        <fullName evidence="7">Basic amino acid/polyamine antiporter, APA family</fullName>
    </submittedName>
</protein>
<accession>A0A239MPA4</accession>
<dbReference type="Pfam" id="PF13520">
    <property type="entry name" value="AA_permease_2"/>
    <property type="match status" value="1"/>
</dbReference>
<feature type="transmembrane region" description="Helical" evidence="6">
    <location>
        <begin position="14"/>
        <end position="35"/>
    </location>
</feature>
<feature type="transmembrane region" description="Helical" evidence="6">
    <location>
        <begin position="375"/>
        <end position="391"/>
    </location>
</feature>
<dbReference type="EMBL" id="FZPH01000006">
    <property type="protein sequence ID" value="SNT44687.1"/>
    <property type="molecule type" value="Genomic_DNA"/>
</dbReference>
<dbReference type="GO" id="GO:0005886">
    <property type="term" value="C:plasma membrane"/>
    <property type="evidence" value="ECO:0007669"/>
    <property type="project" value="UniProtKB-SubCell"/>
</dbReference>
<dbReference type="PANTHER" id="PTHR42770:SF7">
    <property type="entry name" value="MEMBRANE PROTEIN"/>
    <property type="match status" value="1"/>
</dbReference>
<comment type="subcellular location">
    <subcellularLocation>
        <location evidence="1">Cell membrane</location>
        <topology evidence="1">Multi-pass membrane protein</topology>
    </subcellularLocation>
</comment>
<keyword evidence="5 6" id="KW-0472">Membrane</keyword>
<dbReference type="PANTHER" id="PTHR42770">
    <property type="entry name" value="AMINO ACID TRANSPORTER-RELATED"/>
    <property type="match status" value="1"/>
</dbReference>
<sequence>MSDQLARRLGTRDAVLIGLGSMIGAGVFSAFGPAARAAGTGLLIGLAIAAVIAYCNAVASAQLAATYPTSGGTYVYGRERLGDWWGFTAGWGFVVGKTASCAATALTFAAYAVPGPWWAQRIVAVAGVIALAALNYRGVTRTAQLTRVLVAASLTALTIVVVAIAVGGQASTANLGGWSALTSGGVYGILQASGLLFFAFAGYARIATMGEEVRDPARTIPRAIPRALFIAVVVYLVVGIAALLAAGPDALAAATAPLSTAVHDAGSGAVAPVVRIGGAVAALGALLALIAGIGRTTLAMARNHDLPGWLSAVHPRYRVPHHAEVALAVVVSVVVATVDLRGAIGFSSFGVLVYYAVANASAFTQPREDRRWPRWLNVLGVAGCLTLVATLPWQSVIAGAVMFAIGLGGRALILAHRRRDSSPR</sequence>
<keyword evidence="2" id="KW-1003">Cell membrane</keyword>
<keyword evidence="8" id="KW-1185">Reference proteome</keyword>
<feature type="transmembrane region" description="Helical" evidence="6">
    <location>
        <begin position="227"/>
        <end position="247"/>
    </location>
</feature>
<evidence type="ECO:0000256" key="1">
    <source>
        <dbReference type="ARBA" id="ARBA00004651"/>
    </source>
</evidence>
<feature type="transmembrane region" description="Helical" evidence="6">
    <location>
        <begin position="148"/>
        <end position="166"/>
    </location>
</feature>
<feature type="transmembrane region" description="Helical" evidence="6">
    <location>
        <begin position="276"/>
        <end position="298"/>
    </location>
</feature>
<evidence type="ECO:0000256" key="6">
    <source>
        <dbReference type="SAM" id="Phobius"/>
    </source>
</evidence>
<evidence type="ECO:0000256" key="3">
    <source>
        <dbReference type="ARBA" id="ARBA00022692"/>
    </source>
</evidence>
<keyword evidence="3 6" id="KW-0812">Transmembrane</keyword>
<feature type="transmembrane region" description="Helical" evidence="6">
    <location>
        <begin position="118"/>
        <end position="136"/>
    </location>
</feature>
<proteinExistence type="predicted"/>
<dbReference type="InterPro" id="IPR002293">
    <property type="entry name" value="AA/rel_permease1"/>
</dbReference>
<name>A0A239MPA4_9ACTN</name>
<evidence type="ECO:0000256" key="2">
    <source>
        <dbReference type="ARBA" id="ARBA00022475"/>
    </source>
</evidence>
<feature type="transmembrane region" description="Helical" evidence="6">
    <location>
        <begin position="41"/>
        <end position="63"/>
    </location>
</feature>
<reference evidence="7 8" key="1">
    <citation type="submission" date="2017-06" db="EMBL/GenBank/DDBJ databases">
        <authorList>
            <person name="Kim H.J."/>
            <person name="Triplett B.A."/>
        </authorList>
    </citation>
    <scope>NUCLEOTIDE SEQUENCE [LARGE SCALE GENOMIC DNA]</scope>
    <source>
        <strain evidence="7 8">CGMCC 4.5593</strain>
    </source>
</reference>
<evidence type="ECO:0000313" key="8">
    <source>
        <dbReference type="Proteomes" id="UP000198362"/>
    </source>
</evidence>
<feature type="transmembrane region" description="Helical" evidence="6">
    <location>
        <begin position="344"/>
        <end position="363"/>
    </location>
</feature>